<dbReference type="AlphaFoldDB" id="A0A9D9H9W9"/>
<dbReference type="InterPro" id="IPR009825">
    <property type="entry name" value="ECF_substrate-spec-like"/>
</dbReference>
<keyword evidence="1" id="KW-1133">Transmembrane helix</keyword>
<dbReference type="PANTHER" id="PTHR37815:SF3">
    <property type="entry name" value="UPF0397 PROTEIN SPR0429"/>
    <property type="match status" value="1"/>
</dbReference>
<protein>
    <submittedName>
        <fullName evidence="2">ECF-type riboflavin transporter substrate-binding protein</fullName>
    </submittedName>
</protein>
<evidence type="ECO:0000313" key="2">
    <source>
        <dbReference type="EMBL" id="MBO8443716.1"/>
    </source>
</evidence>
<dbReference type="Gene3D" id="1.10.1760.20">
    <property type="match status" value="1"/>
</dbReference>
<evidence type="ECO:0000313" key="3">
    <source>
        <dbReference type="Proteomes" id="UP000823633"/>
    </source>
</evidence>
<sequence>MANKNINYVKAVVIIAIGAALYGFGGLLSIPVFTNTYLKPAMAILSLFAALWGPVVGALVGFIGHCITDLVYGQIWFSWALGSAIVGALMGLYPLFTKHSLEKGVFGWRETAINTVMALVANFVGYGVSVVFDVIAYGEPFMKSLVQQQVTTVANTVIIAIIGSALLLLVAKKFSSSVSLSEDKDA</sequence>
<dbReference type="PANTHER" id="PTHR37815">
    <property type="entry name" value="UPF0397 PROTEIN BC_2624-RELATED"/>
    <property type="match status" value="1"/>
</dbReference>
<comment type="caution">
    <text evidence="2">The sequence shown here is derived from an EMBL/GenBank/DDBJ whole genome shotgun (WGS) entry which is preliminary data.</text>
</comment>
<feature type="transmembrane region" description="Helical" evidence="1">
    <location>
        <begin position="116"/>
        <end position="138"/>
    </location>
</feature>
<keyword evidence="1" id="KW-0472">Membrane</keyword>
<reference evidence="2" key="2">
    <citation type="journal article" date="2021" name="PeerJ">
        <title>Extensive microbial diversity within the chicken gut microbiome revealed by metagenomics and culture.</title>
        <authorList>
            <person name="Gilroy R."/>
            <person name="Ravi A."/>
            <person name="Getino M."/>
            <person name="Pursley I."/>
            <person name="Horton D.L."/>
            <person name="Alikhan N.F."/>
            <person name="Baker D."/>
            <person name="Gharbi K."/>
            <person name="Hall N."/>
            <person name="Watson M."/>
            <person name="Adriaenssens E.M."/>
            <person name="Foster-Nyarko E."/>
            <person name="Jarju S."/>
            <person name="Secka A."/>
            <person name="Antonio M."/>
            <person name="Oren A."/>
            <person name="Chaudhuri R.R."/>
            <person name="La Ragione R."/>
            <person name="Hildebrand F."/>
            <person name="Pallen M.J."/>
        </authorList>
    </citation>
    <scope>NUCLEOTIDE SEQUENCE</scope>
    <source>
        <strain evidence="2">11167</strain>
    </source>
</reference>
<keyword evidence="1" id="KW-0812">Transmembrane</keyword>
<accession>A0A9D9H9W9</accession>
<feature type="transmembrane region" description="Helical" evidence="1">
    <location>
        <begin position="12"/>
        <end position="34"/>
    </location>
</feature>
<evidence type="ECO:0000256" key="1">
    <source>
        <dbReference type="SAM" id="Phobius"/>
    </source>
</evidence>
<dbReference type="GO" id="GO:0016020">
    <property type="term" value="C:membrane"/>
    <property type="evidence" value="ECO:0007669"/>
    <property type="project" value="InterPro"/>
</dbReference>
<feature type="transmembrane region" description="Helical" evidence="1">
    <location>
        <begin position="40"/>
        <end position="63"/>
    </location>
</feature>
<name>A0A9D9H9W9_9SPIR</name>
<proteinExistence type="predicted"/>
<feature type="transmembrane region" description="Helical" evidence="1">
    <location>
        <begin position="150"/>
        <end position="171"/>
    </location>
</feature>
<feature type="transmembrane region" description="Helical" evidence="1">
    <location>
        <begin position="75"/>
        <end position="96"/>
    </location>
</feature>
<gene>
    <name evidence="2" type="ORF">IAC42_08205</name>
</gene>
<reference evidence="2" key="1">
    <citation type="submission" date="2020-10" db="EMBL/GenBank/DDBJ databases">
        <authorList>
            <person name="Gilroy R."/>
        </authorList>
    </citation>
    <scope>NUCLEOTIDE SEQUENCE</scope>
    <source>
        <strain evidence="2">11167</strain>
    </source>
</reference>
<organism evidence="2 3">
    <name type="scientific">Candidatus Aphodenecus pullistercoris</name>
    <dbReference type="NCBI Taxonomy" id="2840669"/>
    <lineage>
        <taxon>Bacteria</taxon>
        <taxon>Pseudomonadati</taxon>
        <taxon>Spirochaetota</taxon>
        <taxon>Spirochaetia</taxon>
        <taxon>Spirochaetales</taxon>
        <taxon>Candidatus Aphodenecus</taxon>
    </lineage>
</organism>
<dbReference type="EMBL" id="JADIMU010000054">
    <property type="protein sequence ID" value="MBO8443716.1"/>
    <property type="molecule type" value="Genomic_DNA"/>
</dbReference>
<dbReference type="Proteomes" id="UP000823633">
    <property type="component" value="Unassembled WGS sequence"/>
</dbReference>
<dbReference type="NCBIfam" id="NF010182">
    <property type="entry name" value="PRK13661.1"/>
    <property type="match status" value="1"/>
</dbReference>
<dbReference type="Pfam" id="PF07155">
    <property type="entry name" value="ECF-ribofla_trS"/>
    <property type="match status" value="1"/>
</dbReference>